<proteinExistence type="predicted"/>
<dbReference type="GO" id="GO:0005737">
    <property type="term" value="C:cytoplasm"/>
    <property type="evidence" value="ECO:0007669"/>
    <property type="project" value="TreeGrafter"/>
</dbReference>
<keyword evidence="6" id="KW-0862">Zinc</keyword>
<feature type="domain" description="MYND-type" evidence="9">
    <location>
        <begin position="257"/>
        <end position="296"/>
    </location>
</feature>
<evidence type="ECO:0000256" key="2">
    <source>
        <dbReference type="ARBA" id="ARBA00022679"/>
    </source>
</evidence>
<keyword evidence="11" id="KW-1185">Reference proteome</keyword>
<dbReference type="GO" id="GO:0008170">
    <property type="term" value="F:N-methyltransferase activity"/>
    <property type="evidence" value="ECO:0007669"/>
    <property type="project" value="UniProtKB-ARBA"/>
</dbReference>
<dbReference type="PROSITE" id="PS50280">
    <property type="entry name" value="SET"/>
    <property type="match status" value="1"/>
</dbReference>
<evidence type="ECO:0000313" key="10">
    <source>
        <dbReference type="EMBL" id="CAG5101338.1"/>
    </source>
</evidence>
<dbReference type="SUPFAM" id="SSF48452">
    <property type="entry name" value="TPR-like"/>
    <property type="match status" value="1"/>
</dbReference>
<dbReference type="Pfam" id="PF01753">
    <property type="entry name" value="zf-MYND"/>
    <property type="match status" value="1"/>
</dbReference>
<dbReference type="Gene3D" id="1.25.40.10">
    <property type="entry name" value="Tetratricopeptide repeat domain"/>
    <property type="match status" value="1"/>
</dbReference>
<evidence type="ECO:0000256" key="7">
    <source>
        <dbReference type="PROSITE-ProRule" id="PRU00134"/>
    </source>
</evidence>
<gene>
    <name evidence="10" type="ORF">HICCMSTLAB_LOCUS10411</name>
</gene>
<comment type="caution">
    <text evidence="10">The sequence shown here is derived from an EMBL/GenBank/DDBJ whole genome shotgun (WGS) entry which is preliminary data.</text>
</comment>
<keyword evidence="5 7" id="KW-0863">Zinc-finger</keyword>
<organism evidence="10 11">
    <name type="scientific">Cotesia congregata</name>
    <name type="common">Parasitoid wasp</name>
    <name type="synonym">Apanteles congregatus</name>
    <dbReference type="NCBI Taxonomy" id="51543"/>
    <lineage>
        <taxon>Eukaryota</taxon>
        <taxon>Metazoa</taxon>
        <taxon>Ecdysozoa</taxon>
        <taxon>Arthropoda</taxon>
        <taxon>Hexapoda</taxon>
        <taxon>Insecta</taxon>
        <taxon>Pterygota</taxon>
        <taxon>Neoptera</taxon>
        <taxon>Endopterygota</taxon>
        <taxon>Hymenoptera</taxon>
        <taxon>Apocrita</taxon>
        <taxon>Ichneumonoidea</taxon>
        <taxon>Braconidae</taxon>
        <taxon>Microgastrinae</taxon>
        <taxon>Cotesia</taxon>
    </lineage>
</organism>
<dbReference type="PANTHER" id="PTHR46165:SF2">
    <property type="entry name" value="SET AND MYND DOMAIN-CONTAINING PROTEIN 4"/>
    <property type="match status" value="1"/>
</dbReference>
<evidence type="ECO:0000256" key="6">
    <source>
        <dbReference type="ARBA" id="ARBA00022833"/>
    </source>
</evidence>
<accession>A0A8J2HKM3</accession>
<keyword evidence="3" id="KW-0949">S-adenosyl-L-methionine</keyword>
<dbReference type="GO" id="GO:0008276">
    <property type="term" value="F:protein methyltransferase activity"/>
    <property type="evidence" value="ECO:0007669"/>
    <property type="project" value="UniProtKB-ARBA"/>
</dbReference>
<dbReference type="GO" id="GO:0032259">
    <property type="term" value="P:methylation"/>
    <property type="evidence" value="ECO:0007669"/>
    <property type="project" value="UniProtKB-KW"/>
</dbReference>
<dbReference type="InterPro" id="IPR046341">
    <property type="entry name" value="SET_dom_sf"/>
</dbReference>
<dbReference type="InterPro" id="IPR011990">
    <property type="entry name" value="TPR-like_helical_dom_sf"/>
</dbReference>
<protein>
    <submittedName>
        <fullName evidence="10">Similar to SMYD4: SET and MYND domain-containing protein 4 (Pongo abelii)</fullName>
    </submittedName>
</protein>
<keyword evidence="4" id="KW-0479">Metal-binding</keyword>
<dbReference type="PROSITE" id="PS50865">
    <property type="entry name" value="ZF_MYND_2"/>
    <property type="match status" value="1"/>
</dbReference>
<dbReference type="InterPro" id="IPR002893">
    <property type="entry name" value="Znf_MYND"/>
</dbReference>
<dbReference type="GO" id="GO:0042826">
    <property type="term" value="F:histone deacetylase binding"/>
    <property type="evidence" value="ECO:0007669"/>
    <property type="project" value="TreeGrafter"/>
</dbReference>
<dbReference type="PROSITE" id="PS01360">
    <property type="entry name" value="ZF_MYND_1"/>
    <property type="match status" value="1"/>
</dbReference>
<name>A0A8J2HKM3_COTCN</name>
<dbReference type="SUPFAM" id="SSF82199">
    <property type="entry name" value="SET domain"/>
    <property type="match status" value="1"/>
</dbReference>
<evidence type="ECO:0000256" key="5">
    <source>
        <dbReference type="ARBA" id="ARBA00022771"/>
    </source>
</evidence>
<feature type="non-terminal residue" evidence="10">
    <location>
        <position position="644"/>
    </location>
</feature>
<dbReference type="GO" id="GO:0008270">
    <property type="term" value="F:zinc ion binding"/>
    <property type="evidence" value="ECO:0007669"/>
    <property type="project" value="UniProtKB-KW"/>
</dbReference>
<dbReference type="GO" id="GO:0008757">
    <property type="term" value="F:S-adenosylmethionine-dependent methyltransferase activity"/>
    <property type="evidence" value="ECO:0007669"/>
    <property type="project" value="UniProtKB-ARBA"/>
</dbReference>
<evidence type="ECO:0000256" key="4">
    <source>
        <dbReference type="ARBA" id="ARBA00022723"/>
    </source>
</evidence>
<dbReference type="Pfam" id="PF00856">
    <property type="entry name" value="SET"/>
    <property type="match status" value="1"/>
</dbReference>
<evidence type="ECO:0000256" key="3">
    <source>
        <dbReference type="ARBA" id="ARBA00022691"/>
    </source>
</evidence>
<dbReference type="Gene3D" id="1.10.220.160">
    <property type="match status" value="1"/>
</dbReference>
<evidence type="ECO:0000259" key="8">
    <source>
        <dbReference type="PROSITE" id="PS50280"/>
    </source>
</evidence>
<reference evidence="10" key="1">
    <citation type="submission" date="2021-04" db="EMBL/GenBank/DDBJ databases">
        <authorList>
            <person name="Chebbi M.A.C M."/>
        </authorList>
    </citation>
    <scope>NUCLEOTIDE SEQUENCE</scope>
</reference>
<feature type="domain" description="SET" evidence="8">
    <location>
        <begin position="205"/>
        <end position="497"/>
    </location>
</feature>
<dbReference type="AlphaFoldDB" id="A0A8J2HKM3"/>
<evidence type="ECO:0000256" key="1">
    <source>
        <dbReference type="ARBA" id="ARBA00022603"/>
    </source>
</evidence>
<dbReference type="Gene3D" id="2.170.270.10">
    <property type="entry name" value="SET domain"/>
    <property type="match status" value="2"/>
</dbReference>
<dbReference type="Gene3D" id="6.10.140.2220">
    <property type="match status" value="1"/>
</dbReference>
<dbReference type="PANTHER" id="PTHR46165">
    <property type="entry name" value="SET AND MYND DOMAIN-CONTAINING PROTEIN 4"/>
    <property type="match status" value="1"/>
</dbReference>
<evidence type="ECO:0000313" key="11">
    <source>
        <dbReference type="Proteomes" id="UP000786811"/>
    </source>
</evidence>
<dbReference type="OrthoDB" id="7770870at2759"/>
<keyword evidence="2" id="KW-0808">Transferase</keyword>
<dbReference type="GO" id="GO:0005634">
    <property type="term" value="C:nucleus"/>
    <property type="evidence" value="ECO:0007669"/>
    <property type="project" value="TreeGrafter"/>
</dbReference>
<evidence type="ECO:0000259" key="9">
    <source>
        <dbReference type="PROSITE" id="PS50865"/>
    </source>
</evidence>
<keyword evidence="1" id="KW-0489">Methyltransferase</keyword>
<dbReference type="EMBL" id="CAJNRD030001122">
    <property type="protein sequence ID" value="CAG5101338.1"/>
    <property type="molecule type" value="Genomic_DNA"/>
</dbReference>
<dbReference type="InterPro" id="IPR001214">
    <property type="entry name" value="SET_dom"/>
</dbReference>
<sequence length="644" mass="73703">MDPATQFWSNKCVACNVPGRVDKNYDVAVELSMQRLLECEAEHPTLKYQLKCRKTAALKIKEGNNYYLTQGKNGLALVSYTEGIAYAPLNSKELAKGYANRSAVTCELGLHHDSLKDIERALDIGYPDDLKAKLFARRARNLLSLDEDMRPEVELAMAEARRWANLMTFPQKRKILNVLNNIMDFVAISDFPEDRHNFTTTSNNSKILRASDFIAIKYNDKFGRHIVATRNIDAGETAFVHESYAAVVTPEQFYRFCWYCLKKVYSGIPCHQCVNVIYCDEDCLDAAWKEHHHIECPMITSMVSENMKEKEFLALRMFIKAFKEMGSVKNLQDHVRKLNSINDPINKLLTDGVFDDTKYASVFGLTSDTSFVWSSPSYTYHLKSIFIVYYLAATSDNILDRKITVFKDLADDRQTLFIASLLLKHFDINLMNAQKSEISDYDVEEDHFNRGIMLLPLMSLFNHSCDFNMCYYMSGHKVALNAVKMIKKDEQLTINYGADFQLKQTHARKSFLQTRYNFTCDCVACVNDWSPDSEFPFFYAITSPESMSRILDAVEENFEQDLSILGLANATEIVENFNSHRLRGLLKILKVYDEEGIKFPSKESSIISIIYLPHVVSIQPAIFPSVKKQKAASKVVINSIIARY</sequence>
<dbReference type="InterPro" id="IPR052097">
    <property type="entry name" value="SET-MYND_domain_protein"/>
</dbReference>
<dbReference type="Proteomes" id="UP000786811">
    <property type="component" value="Unassembled WGS sequence"/>
</dbReference>